<evidence type="ECO:0000313" key="1">
    <source>
        <dbReference type="EnsemblMetazoa" id="RPRC011434-PA"/>
    </source>
</evidence>
<dbReference type="AlphaFoldDB" id="T1I565"/>
<reference evidence="1" key="1">
    <citation type="submission" date="2015-05" db="UniProtKB">
        <authorList>
            <consortium name="EnsemblMetazoa"/>
        </authorList>
    </citation>
    <scope>IDENTIFICATION</scope>
</reference>
<dbReference type="VEuPathDB" id="VectorBase:RPRC011434"/>
<evidence type="ECO:0000313" key="2">
    <source>
        <dbReference type="Proteomes" id="UP000015103"/>
    </source>
</evidence>
<accession>T1I565</accession>
<protein>
    <submittedName>
        <fullName evidence="1">Uncharacterized protein</fullName>
    </submittedName>
</protein>
<proteinExistence type="predicted"/>
<name>T1I565_RHOPR</name>
<sequence>GITSTLILLFFTSSVTRLDIMLMYHQQVDTTLLYCQFYAFRYDVSVSPAG</sequence>
<dbReference type="Proteomes" id="UP000015103">
    <property type="component" value="Unassembled WGS sequence"/>
</dbReference>
<organism evidence="1 2">
    <name type="scientific">Rhodnius prolixus</name>
    <name type="common">Triatomid bug</name>
    <dbReference type="NCBI Taxonomy" id="13249"/>
    <lineage>
        <taxon>Eukaryota</taxon>
        <taxon>Metazoa</taxon>
        <taxon>Ecdysozoa</taxon>
        <taxon>Arthropoda</taxon>
        <taxon>Hexapoda</taxon>
        <taxon>Insecta</taxon>
        <taxon>Pterygota</taxon>
        <taxon>Neoptera</taxon>
        <taxon>Paraneoptera</taxon>
        <taxon>Hemiptera</taxon>
        <taxon>Heteroptera</taxon>
        <taxon>Panheteroptera</taxon>
        <taxon>Cimicomorpha</taxon>
        <taxon>Reduviidae</taxon>
        <taxon>Triatominae</taxon>
        <taxon>Rhodnius</taxon>
    </lineage>
</organism>
<dbReference type="InParanoid" id="T1I565"/>
<dbReference type="HOGENOM" id="CLU_3130279_0_0_1"/>
<dbReference type="EnsemblMetazoa" id="RPRC011434-RA">
    <property type="protein sequence ID" value="RPRC011434-PA"/>
    <property type="gene ID" value="RPRC011434"/>
</dbReference>
<dbReference type="EMBL" id="ACPB03027928">
    <property type="status" value="NOT_ANNOTATED_CDS"/>
    <property type="molecule type" value="Genomic_DNA"/>
</dbReference>
<keyword evidence="2" id="KW-1185">Reference proteome</keyword>